<comment type="caution">
    <text evidence="1">The sequence shown here is derived from an EMBL/GenBank/DDBJ whole genome shotgun (WGS) entry which is preliminary data.</text>
</comment>
<gene>
    <name evidence="1" type="ORF">B0T21DRAFT_376881</name>
</gene>
<sequence length="152" mass="16262">MPVIRAEILKLHIGPHCCQDEHLYQLSESNILPNVTKSTSTTNPETPVILIFLSTPIAITITLQIRHGAAHPHLTDMAVPAAGHKRRSASMVHLDARTFLIQSPVNRSTALGRKITLNTLASVLVSAINLVDDPPDKARNSKGGGGADQAQG</sequence>
<dbReference type="AlphaFoldDB" id="A0AA40A3S8"/>
<proteinExistence type="predicted"/>
<evidence type="ECO:0000313" key="2">
    <source>
        <dbReference type="Proteomes" id="UP001172159"/>
    </source>
</evidence>
<reference evidence="1" key="1">
    <citation type="submission" date="2023-06" db="EMBL/GenBank/DDBJ databases">
        <title>Genome-scale phylogeny and comparative genomics of the fungal order Sordariales.</title>
        <authorList>
            <consortium name="Lawrence Berkeley National Laboratory"/>
            <person name="Hensen N."/>
            <person name="Bonometti L."/>
            <person name="Westerberg I."/>
            <person name="Brannstrom I.O."/>
            <person name="Guillou S."/>
            <person name="Cros-Aarteil S."/>
            <person name="Calhoun S."/>
            <person name="Haridas S."/>
            <person name="Kuo A."/>
            <person name="Mondo S."/>
            <person name="Pangilinan J."/>
            <person name="Riley R."/>
            <person name="Labutti K."/>
            <person name="Andreopoulos B."/>
            <person name="Lipzen A."/>
            <person name="Chen C."/>
            <person name="Yanf M."/>
            <person name="Daum C."/>
            <person name="Ng V."/>
            <person name="Clum A."/>
            <person name="Steindorff A."/>
            <person name="Ohm R."/>
            <person name="Martin F."/>
            <person name="Silar P."/>
            <person name="Natvig D."/>
            <person name="Lalanne C."/>
            <person name="Gautier V."/>
            <person name="Ament-Velasquez S.L."/>
            <person name="Kruys A."/>
            <person name="Hutchinson M.I."/>
            <person name="Powell A.J."/>
            <person name="Barry K."/>
            <person name="Miller A.N."/>
            <person name="Grigoriev I.V."/>
            <person name="Debuchy R."/>
            <person name="Gladieux P."/>
            <person name="Thoren M.H."/>
            <person name="Johannesson H."/>
        </authorList>
    </citation>
    <scope>NUCLEOTIDE SEQUENCE</scope>
    <source>
        <strain evidence="1">CBS 540.89</strain>
    </source>
</reference>
<dbReference type="EMBL" id="JAUKTV010000018">
    <property type="protein sequence ID" value="KAK0708743.1"/>
    <property type="molecule type" value="Genomic_DNA"/>
</dbReference>
<evidence type="ECO:0000313" key="1">
    <source>
        <dbReference type="EMBL" id="KAK0708743.1"/>
    </source>
</evidence>
<organism evidence="1 2">
    <name type="scientific">Apiosordaria backusii</name>
    <dbReference type="NCBI Taxonomy" id="314023"/>
    <lineage>
        <taxon>Eukaryota</taxon>
        <taxon>Fungi</taxon>
        <taxon>Dikarya</taxon>
        <taxon>Ascomycota</taxon>
        <taxon>Pezizomycotina</taxon>
        <taxon>Sordariomycetes</taxon>
        <taxon>Sordariomycetidae</taxon>
        <taxon>Sordariales</taxon>
        <taxon>Lasiosphaeriaceae</taxon>
        <taxon>Apiosordaria</taxon>
    </lineage>
</organism>
<accession>A0AA40A3S8</accession>
<name>A0AA40A3S8_9PEZI</name>
<protein>
    <submittedName>
        <fullName evidence="1">Uncharacterized protein</fullName>
    </submittedName>
</protein>
<keyword evidence="2" id="KW-1185">Reference proteome</keyword>
<dbReference type="Proteomes" id="UP001172159">
    <property type="component" value="Unassembled WGS sequence"/>
</dbReference>